<evidence type="ECO:0000256" key="2">
    <source>
        <dbReference type="SAM" id="MobiDB-lite"/>
    </source>
</evidence>
<dbReference type="Pfam" id="PF25040">
    <property type="entry name" value="BLTP1_C"/>
    <property type="match status" value="1"/>
</dbReference>
<proteinExistence type="predicted"/>
<feature type="region of interest" description="Disordered" evidence="2">
    <location>
        <begin position="3687"/>
        <end position="3738"/>
    </location>
</feature>
<feature type="region of interest" description="Disordered" evidence="2">
    <location>
        <begin position="3460"/>
        <end position="3490"/>
    </location>
</feature>
<feature type="region of interest" description="Disordered" evidence="2">
    <location>
        <begin position="2523"/>
        <end position="2632"/>
    </location>
</feature>
<feature type="compositionally biased region" description="Basic and acidic residues" evidence="2">
    <location>
        <begin position="2612"/>
        <end position="2621"/>
    </location>
</feature>
<dbReference type="InterPro" id="IPR047104">
    <property type="entry name" value="BLTP1_N"/>
</dbReference>
<keyword evidence="1" id="KW-0175">Coiled coil</keyword>
<feature type="compositionally biased region" description="Basic and acidic residues" evidence="2">
    <location>
        <begin position="1739"/>
        <end position="1752"/>
    </location>
</feature>
<feature type="region of interest" description="Disordered" evidence="2">
    <location>
        <begin position="2705"/>
        <end position="2724"/>
    </location>
</feature>
<evidence type="ECO:0000256" key="1">
    <source>
        <dbReference type="SAM" id="Coils"/>
    </source>
</evidence>
<dbReference type="Proteomes" id="UP001347796">
    <property type="component" value="Unassembled WGS sequence"/>
</dbReference>
<feature type="region of interest" description="Disordered" evidence="2">
    <location>
        <begin position="4294"/>
        <end position="4330"/>
    </location>
</feature>
<feature type="compositionally biased region" description="Polar residues" evidence="2">
    <location>
        <begin position="3711"/>
        <end position="3738"/>
    </location>
</feature>
<dbReference type="EMBL" id="JAZGQO010000011">
    <property type="protein sequence ID" value="KAK6173125.1"/>
    <property type="molecule type" value="Genomic_DNA"/>
</dbReference>
<dbReference type="InterPro" id="IPR056741">
    <property type="entry name" value="BLTP1_M"/>
</dbReference>
<keyword evidence="3" id="KW-0472">Membrane</keyword>
<keyword evidence="3" id="KW-1133">Transmembrane helix</keyword>
<feature type="region of interest" description="Disordered" evidence="2">
    <location>
        <begin position="1373"/>
        <end position="1397"/>
    </location>
</feature>
<gene>
    <name evidence="5" type="ORF">SNE40_016643</name>
</gene>
<feature type="compositionally biased region" description="Basic residues" evidence="2">
    <location>
        <begin position="3594"/>
        <end position="3606"/>
    </location>
</feature>
<feature type="coiled-coil region" evidence="1">
    <location>
        <begin position="3518"/>
        <end position="3558"/>
    </location>
</feature>
<keyword evidence="3" id="KW-0812">Transmembrane</keyword>
<feature type="region of interest" description="Disordered" evidence="2">
    <location>
        <begin position="1343"/>
        <end position="1362"/>
    </location>
</feature>
<feature type="compositionally biased region" description="Acidic residues" evidence="2">
    <location>
        <begin position="3461"/>
        <end position="3486"/>
    </location>
</feature>
<feature type="region of interest" description="Disordered" evidence="2">
    <location>
        <begin position="3878"/>
        <end position="3901"/>
    </location>
</feature>
<feature type="region of interest" description="Disordered" evidence="2">
    <location>
        <begin position="4025"/>
        <end position="4065"/>
    </location>
</feature>
<feature type="compositionally biased region" description="Basic residues" evidence="2">
    <location>
        <begin position="4294"/>
        <end position="4307"/>
    </location>
</feature>
<keyword evidence="6" id="KW-1185">Reference proteome</keyword>
<accession>A0AAN8JAD1</accession>
<dbReference type="Pfam" id="PF20413">
    <property type="entry name" value="BLTP1_N"/>
    <property type="match status" value="1"/>
</dbReference>
<dbReference type="PANTHER" id="PTHR31640:SF1">
    <property type="entry name" value="BRIDGE-LIKE LIPID TRANSFER PROTEIN FAMILY MEMBER 1"/>
    <property type="match status" value="1"/>
</dbReference>
<feature type="compositionally biased region" description="Polar residues" evidence="2">
    <location>
        <begin position="1234"/>
        <end position="1244"/>
    </location>
</feature>
<evidence type="ECO:0000259" key="4">
    <source>
        <dbReference type="SMART" id="SM01220"/>
    </source>
</evidence>
<protein>
    <recommendedName>
        <fullName evidence="4">Bridge-like lipid transfer protein family member 1 C-terminal domain-containing protein</fullName>
    </recommendedName>
</protein>
<dbReference type="Pfam" id="PF25039">
    <property type="entry name" value="BLTP1_M"/>
    <property type="match status" value="2"/>
</dbReference>
<dbReference type="InterPro" id="IPR056742">
    <property type="entry name" value="BLTP1_C"/>
</dbReference>
<name>A0AAN8JAD1_PATCE</name>
<dbReference type="GO" id="GO:0098793">
    <property type="term" value="C:presynapse"/>
    <property type="evidence" value="ECO:0007669"/>
    <property type="project" value="GOC"/>
</dbReference>
<feature type="region of interest" description="Disordered" evidence="2">
    <location>
        <begin position="2254"/>
        <end position="2276"/>
    </location>
</feature>
<dbReference type="InterPro" id="IPR033616">
    <property type="entry name" value="BLTP1"/>
</dbReference>
<dbReference type="GO" id="GO:0048488">
    <property type="term" value="P:synaptic vesicle endocytosis"/>
    <property type="evidence" value="ECO:0007669"/>
    <property type="project" value="TreeGrafter"/>
</dbReference>
<feature type="region of interest" description="Disordered" evidence="2">
    <location>
        <begin position="1804"/>
        <end position="1823"/>
    </location>
</feature>
<reference evidence="5 6" key="1">
    <citation type="submission" date="2024-01" db="EMBL/GenBank/DDBJ databases">
        <title>The genome of the rayed Mediterranean limpet Patella caerulea (Linnaeus, 1758).</title>
        <authorList>
            <person name="Anh-Thu Weber A."/>
            <person name="Halstead-Nussloch G."/>
        </authorList>
    </citation>
    <scope>NUCLEOTIDE SEQUENCE [LARGE SCALE GENOMIC DNA]</scope>
    <source>
        <strain evidence="5">AATW-2023a</strain>
        <tissue evidence="5">Whole specimen</tissue>
    </source>
</reference>
<comment type="caution">
    <text evidence="5">The sequence shown here is derived from an EMBL/GenBank/DDBJ whole genome shotgun (WGS) entry which is preliminary data.</text>
</comment>
<feature type="compositionally biased region" description="Basic and acidic residues" evidence="2">
    <location>
        <begin position="1196"/>
        <end position="1206"/>
    </location>
</feature>
<feature type="compositionally biased region" description="Low complexity" evidence="2">
    <location>
        <begin position="2537"/>
        <end position="2548"/>
    </location>
</feature>
<feature type="domain" description="Bridge-like lipid transfer protein family member 1 C-terminal" evidence="4">
    <location>
        <begin position="4342"/>
        <end position="4923"/>
    </location>
</feature>
<feature type="compositionally biased region" description="Polar residues" evidence="2">
    <location>
        <begin position="4309"/>
        <end position="4330"/>
    </location>
</feature>
<feature type="compositionally biased region" description="Low complexity" evidence="2">
    <location>
        <begin position="1885"/>
        <end position="1913"/>
    </location>
</feature>
<feature type="region of interest" description="Disordered" evidence="2">
    <location>
        <begin position="4821"/>
        <end position="4845"/>
    </location>
</feature>
<sequence length="4934" mass="552114">MRTQNQTFIEQIEEELPESSVYYLLLAMLIAMAWTIYLTYYHSRVMGIIIGAVLNKFLRYLGHIKFGSFSFSVLSGKVMFRDFHIITEDYSLRIQYGWIIFRWWRPYVYKEINEDMSHSETRMSLFIDGLEFHVYNRSANYAQLEKFFGLKPTMVPECDVEEPVQNRIQVAENGIHWRDLIPVIKIDINSGRFIFGNYLLPYTLLASFEEAHLVYTTKPASTPFDMFMHVVKCKSENMKVMMVPSPNYRGTLVDEPPRNMGEGFVVMQSNDVDIYYYMDEPGLVPHEPELVEMADGEVVVRRTYPCLGIDIKCGKKTDFNYGPWVDRQREHLWKFFFPVDYQPLIPTKEPDAGQRRVYKTFETKINCTASVTFDILFTKNSVTQAIHINAQQGSYVESIIPWMIDEDGYKTKIKGQLMLLDASTSMTFRNLAELETLEFDVTIDYPITWNEYQDWKIDLTGCKATVSLIYEHMNFFKDLVEDWSSKGRPDLYSFVPYTWSLNLIIKEFELIAATNEYNWIDTSSQTPENAQIAFCGEYFDLSVQLPFTDFLPNTIAIPLVIKGETVFCRVYLPESNTSRHIILALSDNMKIVNRDGIEVDGPFGYNKVNQWRKVTQISAGWVDCWWTSNVSLSISYTYHPMPVVESSLKMWTDLEDLTTPEKEETILQPLRPGKSDSTESNKVAPENFDASTWEPDIVNVELEVAPSVLFLYGSLLVNLLHLKENYVGEDQKVYDFSDSPTDTGEADTGHVHDTGIEDDALDKFDPRAYRPFAVTVSVTLHDIQAQLVKNCNVDDVPCPSLHVERLCFEMDKSYQETKLQLLLSPCVLIARDNVVRDLDQDHLKEGYLALSGLQVRGHAMFSHEGLHLDTETLEYAWLVEVIIGEVTGKLTSPEIQNIAEFLQTFVMLVEDPENHLQNPVPFKLCQHMLPQTQCRMLPKCPFPCPSADDIKYRMVRVSVDSVNIYMVESGAAFNLKLNPVRLSTCNLHGNETRSGITAIVEHVSFRQLISCVPLRVEHGSPEVWLEAGSFSFGPINVEAAMAIPSPEIQLVQDTFLKTHDRKTKRLWFMWPLEAMGPGNHPHTLGKCGCQGGCRFFGNNKNGVAFFRSRRHRETSHAAIPQVCGDGHDPGFAQSLLHKDKLVFDVSQNIHRESPTKTSPTEFSFTRGYMSDIASPDTPGDPISKIFDSSIIGSISEHDSTSKRHSGEVSFSSDSKTQLYDPNEKLEQTCKITPDVSSESGMTSKHSPDSKALGKTSLSSSNPSSPIVSGRLGSRTSFSSVNKSSSKTSLPSPISVHSTDGITRMTSTISLESQQYYSAEEDLTSSEQDSVVHFSVFDDEHSLDSTNSFIQSSPSSDKGENNNSMATTILEQTVGMNKSDTSSESSSSSTLSYESAGSVNSVEGHEEFSLVDLHNQMNQPITSSPLLLSCYSNHLSHYHCNDWVTAPPSANLSSSSSRGMKSVYSEYSLSSASHSVYGSGSTWLPHFTKVKDGFSTSVMREKEELKLPSPPPPEKGKNKFFFPSSYIPNQEDEDEELNNDDLCPNTSKTTAVIKVTGALDVLLTPLLLESMQRYIETVTPTLSKLHISSLLDRIHSQCIDRLKQQNKLKKESTKDEENVIYNINDTEDKQDNKEVSKTTSFRAFFSLPKINICVLQASIVEEVISFSMLENISDVTAVSLLAVCVDNIKCQLLTNTHSCKILPDTNTGDATSRRASAPPILTPASGHGTNKIKPELNVNEPEKEQTGPSEATREENVGILQISRIHTQLRRLVKESNFSDNIILTAIPDYRSNVLFSFNPEVIVTSPMGMPGSPRRRLSRQASRESNDPDFIIGFIMFECGLEDVSVTAVRRLGYKADSDLQLQQKMDNIEQTLQDLQETTKEQIEQQTDPSTSPTDDPLPHSSPSAHHSSLSMSSSWNSRVSFKSDESDIIPLEINIEPLKGDASNGRLDLKTIWLNFAAPPPISIKKKVDFTRMDWNLLSTATPSINAWMNPSDRAMVAVRNLVRVLTHRTSSVVACIMTEALEVQGIHVCNKTKFGKATNLSKTLQEEPSCQLLTVLRKYLRKYGTSSVEQAVSSETIPNLITMQKGILALTRQWKNVLYMPYLSELNFKNKKNVRPYNVTFALPGDEESTDIYIDDGEAIIDQFDVVDEKTSLLQAEGGSVHKFGSNPSLANKAFSQPDASHDGISSVSTASIRHKKIPSILTKKGAKGGLPHILSCVDSPERKPHVSAPLPTLLMTRNESTQSFASVPESLCSSEPGIAPTPPPTPMRQMGPKQSILKNRYDKSEDLYQWMAKQQEDLKMPLDEDSNYGKAHEGWLLGSSWSQDESRTDVNEDNVTMATSIMQLADAQMLFKPLLQSLGLHVEGVRPSAMMKKFGGHLLLQGHLEVLKVQIAESEDSKSRGKSKSKGKGKRFRLNINASTPAFQCEGFGINICMKDVIDFGAKESFMPEKGKSNPWKFAMHKLEAKPTTLQVNFLINCQRITQHVDMSLLRLVHQFVTMVDNIKDTQVELKKRRPSLLGEWTKTHRKQESKDSTSSADTQQSDLSKQEHQAEVTLSTPTHSTRSETPSDAGDKTLTHSKNTPSFKLPMENIRPERLSFSSIKKPHLRFARDKNKKDSTPGQQSEILTPPQSLNLSDTVTIDMVDTSSPALAEKTIVDEIKESTPRCWRHLYHLLELYSTMPETKTVLRKPGIQKLLPVIEEEPEKDGTSKRETTPCEDVTDDGEVKARVDMVADEESRLGDHPPLAQTSFIRTRFKQSIYIGESIPLVVYGIAKVERVQMLAVLSGLKLEAELRKVHASGTYKEKVKGFIHRKSAESSFTAHVGHTMIVLLEGVPPNMQTVVTVNIGKSQALHTTVMRRSKEHNSALASVGVIDVDIPQHPVVLHGMMTRSSKKLTSTLQEFRRPLSRIGKVHDIMEQISGEAIRNEKKLDEKLNRSKRLEKDKPVALHIHFKAVLQGFTIGASILPSLKAQHKTGCITVAGMTGKKARFTVVLPKHTLSFKSKVTTTETSIPSSASIEMPPIHIYADYRTYKTGGPVSDTLTEGLVLKEGSYLNAVAEVGMLEHSLTTDLLNHLVFVQKVFMKEVNEVVQKVSGSDQPVHLWADDQSTTAPPTPRKPLLYSFSVRFKGIQVTATTPTSNAVRLETGEIELEMSNRVQMASRELHPDIEYEDNQKVFIRAQIDLNVSLGQLLKNPVFEEAEPEFQTMAFFKTKIGVRNAIQDEMIPGVATEQEALLITVSRPIVLAQPLAFDKAVLVWLNYKNAYEYWTEQRMALNNEVQTATRQVFDRLPQFAPAAGPTLSTLFLQLTVDDMGICVPLESTLYQKSSKLAESEPGAALVLTVESTQISACSSGSLVSKGRFKSFCLRFADDFETSLDDWKPNTKEEPIMNVMVVKAGTYEVCSRTDNKQASDPKSNAKWILNVQWEMQGLDVHFDTDIGKRLSALGHTLTALAGETTEEDEYNVMDDDDDPVDETDNEATDTETTLTSRRTSLVSDILPDIVFTTDMDPKERVRQIEREMNEQAKIVQDLRDLGASQSTIEAERKKLEELQALVFRDFRRDVLNKIKKQGERASAIKDKLGIGIRPAHVRSRSYGGHHGRRHDSDSSSGRVLSKTLDNRHNRIRPISADVPFYNKSHVQFGSTYPPPSSAEARSMSLDVDLFDETNEEQLTQTLSLQDIMGSDSDVSLTSSNITDSEESLSRRNTRNSSKNFNRARSTTLESSHSIPGKTTSEPSIDFELDIKVFIDSGKCVLYPKEAKEEEVKKQLKREKSGGLGEANLTKIKRHDSSPSLSSGKKTQQQILTTQGETTVFFLPSVDVKVHYNSKTTSDLVWGAGGGSSFDISRGYSTETPTPSVETPLKTPQWNYYDASTPTTQDIPTIVEPTDNTNPQPGSKRGTMKRANLYAWLSLNTLPEEMIISPCLLDFLEQALEPLPISQPTAHKKVDVMGSVLNMELDASHGSLTSPVGLASFPVDVVVFIRVERSMIRFNCIPISRVECVLNVPSLELVFSTKKADVEVPFSEGTPPSRAKVPKRGGDKTTGGASATGTRGRLGSTLSDNSLGTHSGGLSVTGTLSNFSLYIFHPYGGGQRRMGQTASPSYSKRGLGSIHETSSSSSGLIELQRKDSLSLNVEFIKVNISRSRKMDFRSGDNITVTKLDPQQKCNMVRFSAVCDIGAASFKYDMRRLSEILSLPKAWYRRNLARRLFLGDDSFGQVPGDEFDPPYDHLNGDTNSRPPFYSQTSVSFPSLVINDGNISYTQKRDHRRAASSGDKLLITPEFQNEIAQTKIRNKAKGTSIHHQRSPTEASTETYQSPNTGRSSLRNRTKQYFTPELPRQRHTSAQTSVTSSWETLVLFAVNLSRLELDVNMSNVMGNTMWTTKEVKSQGRLSIDSSGHKNLKITAGLGGSSFESRGGVIGGAIDLQGVHGLFQVKEDPDLGHDPDHRAGLTLEALEGRVDYMGSSVLMTRLNNLDLLLRDDWHVERETGLDTPVATKRSAYLFVNGDLSWDQFHIMISRSTTPDLIKLVSKLEEFFTQQLTSSKRVLSAFGPLTSKPNTQRHSKLADDLLAELRHHRHWQGALEHLVGCRFSMLSQILPEEGMVLGGSVTLKGEHLCLASFHGINFRSKSWALFSIRQPYISFSTEAQKTENDNTHIVQDLSFIVGGAKAPDNNGQHMVTICKLSRGHYVPQQFTSVQEWFAYAFATNEIKELDTFPVIIKDRCRPESPPEHRKTRKSQVYNHETEIIFGMPSMTLNLKTSHLQGKNVPVAEDAPPVVECTFVTEFYDHINVAMDAEVILFLHDLVLSYIKEKDKGARMSYGHSSRSPKSPDMEKKKTPDPTAALKQDWRDFRCKAWQLEPTVRLLHWASRQIDPVGVDYVLQKLGFTHARVTIPKWVQRGFMDPVDKVLSVLVDKLIVSLQDPPDADEVD</sequence>
<dbReference type="PANTHER" id="PTHR31640">
    <property type="entry name" value="TRANSMEMBRANE PROTEIN KIAA1109"/>
    <property type="match status" value="1"/>
</dbReference>
<feature type="compositionally biased region" description="Basic and acidic residues" evidence="2">
    <location>
        <begin position="4832"/>
        <end position="4842"/>
    </location>
</feature>
<feature type="region of interest" description="Disordered" evidence="2">
    <location>
        <begin position="3764"/>
        <end position="3805"/>
    </location>
</feature>
<feature type="compositionally biased region" description="Polar residues" evidence="2">
    <location>
        <begin position="3689"/>
        <end position="3699"/>
    </location>
</feature>
<feature type="region of interest" description="Disordered" evidence="2">
    <location>
        <begin position="4097"/>
        <end position="4118"/>
    </location>
</feature>
<feature type="compositionally biased region" description="Polar residues" evidence="2">
    <location>
        <begin position="3794"/>
        <end position="3805"/>
    </location>
</feature>
<feature type="region of interest" description="Disordered" evidence="2">
    <location>
        <begin position="1706"/>
        <end position="1752"/>
    </location>
</feature>
<feature type="compositionally biased region" description="Basic and acidic residues" evidence="2">
    <location>
        <begin position="2709"/>
        <end position="2718"/>
    </location>
</feature>
<feature type="region of interest" description="Disordered" evidence="2">
    <location>
        <begin position="3594"/>
        <end position="3617"/>
    </location>
</feature>
<feature type="compositionally biased region" description="Basic and acidic residues" evidence="2">
    <location>
        <begin position="3764"/>
        <end position="3777"/>
    </location>
</feature>
<feature type="transmembrane region" description="Helical" evidence="3">
    <location>
        <begin position="21"/>
        <end position="40"/>
    </location>
</feature>
<feature type="compositionally biased region" description="Low complexity" evidence="2">
    <location>
        <begin position="1256"/>
        <end position="1295"/>
    </location>
</feature>
<dbReference type="SMART" id="SM01220">
    <property type="entry name" value="FSA_C"/>
    <property type="match status" value="1"/>
</dbReference>
<feature type="compositionally biased region" description="Low complexity" evidence="2">
    <location>
        <begin position="4046"/>
        <end position="4059"/>
    </location>
</feature>
<feature type="compositionally biased region" description="Polar residues" evidence="2">
    <location>
        <begin position="1208"/>
        <end position="1219"/>
    </location>
</feature>
<feature type="compositionally biased region" description="Polar residues" evidence="2">
    <location>
        <begin position="2557"/>
        <end position="2571"/>
    </location>
</feature>
<feature type="compositionally biased region" description="Low complexity" evidence="2">
    <location>
        <begin position="1378"/>
        <end position="1397"/>
    </location>
</feature>
<organism evidence="5 6">
    <name type="scientific">Patella caerulea</name>
    <name type="common">Rayed Mediterranean limpet</name>
    <dbReference type="NCBI Taxonomy" id="87958"/>
    <lineage>
        <taxon>Eukaryota</taxon>
        <taxon>Metazoa</taxon>
        <taxon>Spiralia</taxon>
        <taxon>Lophotrochozoa</taxon>
        <taxon>Mollusca</taxon>
        <taxon>Gastropoda</taxon>
        <taxon>Patellogastropoda</taxon>
        <taxon>Patelloidea</taxon>
        <taxon>Patellidae</taxon>
        <taxon>Patella</taxon>
    </lineage>
</organism>
<feature type="region of interest" description="Disordered" evidence="2">
    <location>
        <begin position="1880"/>
        <end position="1913"/>
    </location>
</feature>
<evidence type="ECO:0000313" key="5">
    <source>
        <dbReference type="EMBL" id="KAK6173125.1"/>
    </source>
</evidence>
<feature type="compositionally biased region" description="Polar residues" evidence="2">
    <location>
        <begin position="2622"/>
        <end position="2632"/>
    </location>
</feature>
<evidence type="ECO:0000313" key="6">
    <source>
        <dbReference type="Proteomes" id="UP001347796"/>
    </source>
</evidence>
<evidence type="ECO:0000256" key="3">
    <source>
        <dbReference type="SAM" id="Phobius"/>
    </source>
</evidence>
<feature type="region of interest" description="Disordered" evidence="2">
    <location>
        <begin position="1196"/>
        <end position="1300"/>
    </location>
</feature>